<keyword evidence="3" id="KW-0378">Hydrolase</keyword>
<dbReference type="EMBL" id="JAVDYD010000001">
    <property type="protein sequence ID" value="MDR7338726.1"/>
    <property type="molecule type" value="Genomic_DNA"/>
</dbReference>
<evidence type="ECO:0000259" key="7">
    <source>
        <dbReference type="PROSITE" id="PS51935"/>
    </source>
</evidence>
<keyword evidence="4" id="KW-0788">Thiol protease</keyword>
<proteinExistence type="inferred from homology"/>
<comment type="caution">
    <text evidence="8">The sequence shown here is derived from an EMBL/GenBank/DDBJ whole genome shotgun (WGS) entry which is preliminary data.</text>
</comment>
<comment type="similarity">
    <text evidence="1">Belongs to the peptidase C40 family.</text>
</comment>
<dbReference type="PANTHER" id="PTHR47359:SF3">
    <property type="entry name" value="NLP_P60 DOMAIN-CONTAINING PROTEIN-RELATED"/>
    <property type="match status" value="1"/>
</dbReference>
<feature type="coiled-coil region" evidence="5">
    <location>
        <begin position="53"/>
        <end position="97"/>
    </location>
</feature>
<feature type="coiled-coil region" evidence="5">
    <location>
        <begin position="137"/>
        <end position="192"/>
    </location>
</feature>
<keyword evidence="6" id="KW-0732">Signal</keyword>
<dbReference type="RefSeq" id="WP_270124815.1">
    <property type="nucleotide sequence ID" value="NZ_BAAAOM010000004.1"/>
</dbReference>
<keyword evidence="11" id="KW-1185">Reference proteome</keyword>
<evidence type="ECO:0000313" key="10">
    <source>
        <dbReference type="Proteomes" id="UP001145799"/>
    </source>
</evidence>
<dbReference type="Proteomes" id="UP001145799">
    <property type="component" value="Unassembled WGS sequence"/>
</dbReference>
<reference evidence="8" key="1">
    <citation type="submission" date="2022-12" db="EMBL/GenBank/DDBJ databases">
        <title>Gycomyces niveus sp.nov., a novel actinomycete isolated from soil in Shouguang.</title>
        <authorList>
            <person name="Yang X."/>
        </authorList>
    </citation>
    <scope>NUCLEOTIDE SEQUENCE</scope>
    <source>
        <strain evidence="8">DSM 44724</strain>
    </source>
</reference>
<dbReference type="InterPro" id="IPR006311">
    <property type="entry name" value="TAT_signal"/>
</dbReference>
<feature type="domain" description="NlpC/P60" evidence="7">
    <location>
        <begin position="206"/>
        <end position="322"/>
    </location>
</feature>
<dbReference type="GO" id="GO:0006508">
    <property type="term" value="P:proteolysis"/>
    <property type="evidence" value="ECO:0007669"/>
    <property type="project" value="UniProtKB-KW"/>
</dbReference>
<dbReference type="SUPFAM" id="SSF54001">
    <property type="entry name" value="Cysteine proteinases"/>
    <property type="match status" value="1"/>
</dbReference>
<organism evidence="8 10">
    <name type="scientific">Glycomyces lechevalierae</name>
    <dbReference type="NCBI Taxonomy" id="256034"/>
    <lineage>
        <taxon>Bacteria</taxon>
        <taxon>Bacillati</taxon>
        <taxon>Actinomycetota</taxon>
        <taxon>Actinomycetes</taxon>
        <taxon>Glycomycetales</taxon>
        <taxon>Glycomycetaceae</taxon>
        <taxon>Glycomyces</taxon>
    </lineage>
</organism>
<dbReference type="PANTHER" id="PTHR47359">
    <property type="entry name" value="PEPTIDOGLYCAN DL-ENDOPEPTIDASE CWLO"/>
    <property type="match status" value="1"/>
</dbReference>
<name>A0A9X3SXG4_9ACTN</name>
<keyword evidence="2" id="KW-0645">Protease</keyword>
<accession>A0A9X3SXG4</accession>
<dbReference type="InterPro" id="IPR051794">
    <property type="entry name" value="PG_Endopeptidase_C40"/>
</dbReference>
<dbReference type="EMBL" id="JAPZVQ010000027">
    <property type="protein sequence ID" value="MDA1388319.1"/>
    <property type="molecule type" value="Genomic_DNA"/>
</dbReference>
<evidence type="ECO:0000313" key="9">
    <source>
        <dbReference type="EMBL" id="MDR7338726.1"/>
    </source>
</evidence>
<dbReference type="GO" id="GO:0008234">
    <property type="term" value="F:cysteine-type peptidase activity"/>
    <property type="evidence" value="ECO:0007669"/>
    <property type="project" value="UniProtKB-KW"/>
</dbReference>
<evidence type="ECO:0000256" key="6">
    <source>
        <dbReference type="SAM" id="SignalP"/>
    </source>
</evidence>
<evidence type="ECO:0000256" key="5">
    <source>
        <dbReference type="SAM" id="Coils"/>
    </source>
</evidence>
<dbReference type="PROSITE" id="PS51935">
    <property type="entry name" value="NLPC_P60"/>
    <property type="match status" value="1"/>
</dbReference>
<dbReference type="Gene3D" id="3.90.1720.10">
    <property type="entry name" value="endopeptidase domain like (from Nostoc punctiforme)"/>
    <property type="match status" value="1"/>
</dbReference>
<evidence type="ECO:0000256" key="1">
    <source>
        <dbReference type="ARBA" id="ARBA00007074"/>
    </source>
</evidence>
<protein>
    <submittedName>
        <fullName evidence="8">NlpC/P60 family protein</fullName>
    </submittedName>
    <submittedName>
        <fullName evidence="9">Skp family chaperone for outer membrane proteins</fullName>
    </submittedName>
</protein>
<keyword evidence="5" id="KW-0175">Coiled coil</keyword>
<dbReference type="PROSITE" id="PS51318">
    <property type="entry name" value="TAT"/>
    <property type="match status" value="1"/>
</dbReference>
<dbReference type="Proteomes" id="UP001183604">
    <property type="component" value="Unassembled WGS sequence"/>
</dbReference>
<evidence type="ECO:0000313" key="8">
    <source>
        <dbReference type="EMBL" id="MDA1388319.1"/>
    </source>
</evidence>
<feature type="chain" id="PRO_5040792961" evidence="6">
    <location>
        <begin position="32"/>
        <end position="322"/>
    </location>
</feature>
<reference evidence="9 11" key="2">
    <citation type="submission" date="2023-07" db="EMBL/GenBank/DDBJ databases">
        <title>Sequencing the genomes of 1000 actinobacteria strains.</title>
        <authorList>
            <person name="Klenk H.-P."/>
        </authorList>
    </citation>
    <scope>NUCLEOTIDE SEQUENCE [LARGE SCALE GENOMIC DNA]</scope>
    <source>
        <strain evidence="9 11">DSM 44724</strain>
    </source>
</reference>
<dbReference type="Pfam" id="PF00877">
    <property type="entry name" value="NLPC_P60"/>
    <property type="match status" value="1"/>
</dbReference>
<dbReference type="AlphaFoldDB" id="A0A9X3SXG4"/>
<gene>
    <name evidence="9" type="ORF">J2S69_002445</name>
    <name evidence="8" type="ORF">O2L01_25220</name>
</gene>
<dbReference type="Gene3D" id="6.10.250.3150">
    <property type="match status" value="1"/>
</dbReference>
<evidence type="ECO:0000313" key="11">
    <source>
        <dbReference type="Proteomes" id="UP001183604"/>
    </source>
</evidence>
<dbReference type="InterPro" id="IPR000064">
    <property type="entry name" value="NLP_P60_dom"/>
</dbReference>
<sequence length="322" mass="35139">MKQSPVRRKWLSAALIGGLLVSGAGTGPAWAQRGTDEINDEIDAADEDLGAAVEAYNQKAQEVDDNREMIEDAQADLDVAEENLDALRDQLADYIGETYVEQGIGDTALLLESGTPDAFVERLDRLNSANLYNFDLMEELRTASDEYTAQVALLQDLQTDLEAEEAELEKTADELTARMSDLEEEWATAAGEEVPGFDEYDLPYMTEDQLAVVDFALSQRGEPYVWGAAGPGSWDCSGLMLGAYSQIGIDLPHNAAAQWNTVAHISRDELQPGDFVFYNDLAHVGMYIGNGLIVHAPNSTTVVKVVELDHGNVYYGAGTLLH</sequence>
<feature type="signal peptide" evidence="6">
    <location>
        <begin position="1"/>
        <end position="31"/>
    </location>
</feature>
<evidence type="ECO:0000256" key="3">
    <source>
        <dbReference type="ARBA" id="ARBA00022801"/>
    </source>
</evidence>
<evidence type="ECO:0000256" key="2">
    <source>
        <dbReference type="ARBA" id="ARBA00022670"/>
    </source>
</evidence>
<dbReference type="InterPro" id="IPR038765">
    <property type="entry name" value="Papain-like_cys_pep_sf"/>
</dbReference>
<evidence type="ECO:0000256" key="4">
    <source>
        <dbReference type="ARBA" id="ARBA00022807"/>
    </source>
</evidence>